<dbReference type="STRING" id="47312.SAMN04489765_1981"/>
<sequence>MTDAAAVAAALDGARRVAVYCHVRPDADTLGSGLGLARVLRARGAEVSVSHPGPDLPSGIGRLPGVDGFSAPFADAEVAVAVDCASAERLAGLEESFHAHPVRVVIDHHATNPGFGTIDLIDPGANCTTELVLAVIDALGAELDAGTADCLYAGLVTDTGSFRWSSPAGHTMAGRLLAAGAQGRELSRDLLDSHPRAWFSMVAAVLGSATAVPEAFGGRGAVYAVCRAADRGPLGWDAAESLIDLLRTAEDCEVAALFKEADNGDWSASLRARTDLDVAAFARAFGGGGHKLAAGYSARGTGEDVVSAFLART</sequence>
<evidence type="ECO:0000313" key="3">
    <source>
        <dbReference type="EMBL" id="SDQ82301.1"/>
    </source>
</evidence>
<accession>A0A1H1E0L5</accession>
<keyword evidence="4" id="KW-1185">Reference proteome</keyword>
<dbReference type="Pfam" id="PF01368">
    <property type="entry name" value="DHH"/>
    <property type="match status" value="1"/>
</dbReference>
<dbReference type="SUPFAM" id="SSF64182">
    <property type="entry name" value="DHH phosphoesterases"/>
    <property type="match status" value="1"/>
</dbReference>
<dbReference type="Proteomes" id="UP000183053">
    <property type="component" value="Unassembled WGS sequence"/>
</dbReference>
<dbReference type="Gene3D" id="3.90.1640.10">
    <property type="entry name" value="inorganic pyrophosphatase (n-terminal core)"/>
    <property type="match status" value="1"/>
</dbReference>
<evidence type="ECO:0000313" key="4">
    <source>
        <dbReference type="Proteomes" id="UP000183053"/>
    </source>
</evidence>
<dbReference type="RefSeq" id="WP_068535449.1">
    <property type="nucleotide sequence ID" value="NZ_AP025457.1"/>
</dbReference>
<dbReference type="InterPro" id="IPR001667">
    <property type="entry name" value="DDH_dom"/>
</dbReference>
<dbReference type="PANTHER" id="PTHR47618:SF1">
    <property type="entry name" value="BIFUNCTIONAL OLIGORIBONUCLEASE AND PAP PHOSPHATASE NRNA"/>
    <property type="match status" value="1"/>
</dbReference>
<dbReference type="InterPro" id="IPR051319">
    <property type="entry name" value="Oligoribo/pAp-PDE_c-di-AMP_PDE"/>
</dbReference>
<proteinExistence type="predicted"/>
<dbReference type="EMBL" id="FNLF01000002">
    <property type="protein sequence ID" value="SDQ82301.1"/>
    <property type="molecule type" value="Genomic_DNA"/>
</dbReference>
<feature type="domain" description="DHHA1" evidence="2">
    <location>
        <begin position="237"/>
        <end position="310"/>
    </location>
</feature>
<reference evidence="4" key="1">
    <citation type="submission" date="2016-10" db="EMBL/GenBank/DDBJ databases">
        <authorList>
            <person name="Varghese N."/>
            <person name="Submissions S."/>
        </authorList>
    </citation>
    <scope>NUCLEOTIDE SEQUENCE [LARGE SCALE GENOMIC DNA]</scope>
    <source>
        <strain evidence="4">DSM 44142</strain>
    </source>
</reference>
<dbReference type="OrthoDB" id="9803668at2"/>
<organism evidence="3 4">
    <name type="scientific">Tsukamurella pulmonis</name>
    <dbReference type="NCBI Taxonomy" id="47312"/>
    <lineage>
        <taxon>Bacteria</taxon>
        <taxon>Bacillati</taxon>
        <taxon>Actinomycetota</taxon>
        <taxon>Actinomycetes</taxon>
        <taxon>Mycobacteriales</taxon>
        <taxon>Tsukamurellaceae</taxon>
        <taxon>Tsukamurella</taxon>
    </lineage>
</organism>
<feature type="domain" description="DDH" evidence="1">
    <location>
        <begin position="16"/>
        <end position="154"/>
    </location>
</feature>
<dbReference type="Gene3D" id="3.10.310.30">
    <property type="match status" value="1"/>
</dbReference>
<evidence type="ECO:0000259" key="2">
    <source>
        <dbReference type="Pfam" id="PF02272"/>
    </source>
</evidence>
<dbReference type="Pfam" id="PF02272">
    <property type="entry name" value="DHHA1"/>
    <property type="match status" value="1"/>
</dbReference>
<dbReference type="InterPro" id="IPR038763">
    <property type="entry name" value="DHH_sf"/>
</dbReference>
<dbReference type="InterPro" id="IPR003156">
    <property type="entry name" value="DHHA1_dom"/>
</dbReference>
<dbReference type="AlphaFoldDB" id="A0A1H1E0L5"/>
<protein>
    <submittedName>
        <fullName evidence="3">Phosphoesterase RecJ domain-containing protein</fullName>
    </submittedName>
</protein>
<evidence type="ECO:0000259" key="1">
    <source>
        <dbReference type="Pfam" id="PF01368"/>
    </source>
</evidence>
<gene>
    <name evidence="3" type="ORF">SAMN04489765_1981</name>
</gene>
<name>A0A1H1E0L5_9ACTN</name>
<dbReference type="GO" id="GO:0003676">
    <property type="term" value="F:nucleic acid binding"/>
    <property type="evidence" value="ECO:0007669"/>
    <property type="project" value="InterPro"/>
</dbReference>
<dbReference type="PANTHER" id="PTHR47618">
    <property type="entry name" value="BIFUNCTIONAL OLIGORIBONUCLEASE AND PAP PHOSPHATASE NRNA"/>
    <property type="match status" value="1"/>
</dbReference>